<evidence type="ECO:0000256" key="1">
    <source>
        <dbReference type="SAM" id="MobiDB-lite"/>
    </source>
</evidence>
<evidence type="ECO:0000313" key="3">
    <source>
        <dbReference type="EMBL" id="WTT14769.1"/>
    </source>
</evidence>
<feature type="signal peptide" evidence="2">
    <location>
        <begin position="1"/>
        <end position="26"/>
    </location>
</feature>
<reference evidence="3" key="1">
    <citation type="submission" date="2022-10" db="EMBL/GenBank/DDBJ databases">
        <title>The complete genomes of actinobacterial strains from the NBC collection.</title>
        <authorList>
            <person name="Joergensen T.S."/>
            <person name="Alvarez Arevalo M."/>
            <person name="Sterndorff E.B."/>
            <person name="Faurdal D."/>
            <person name="Vuksanovic O."/>
            <person name="Mourched A.-S."/>
            <person name="Charusanti P."/>
            <person name="Shaw S."/>
            <person name="Blin K."/>
            <person name="Weber T."/>
        </authorList>
    </citation>
    <scope>NUCLEOTIDE SEQUENCE</scope>
    <source>
        <strain evidence="3">NBC_00093</strain>
    </source>
</reference>
<feature type="chain" id="PRO_5043838465" description="SnoaL-like domain-containing protein" evidence="2">
    <location>
        <begin position="27"/>
        <end position="218"/>
    </location>
</feature>
<sequence>MSHLTRRGLLGAAAVGVPAVAIPALATPAAASPLRHGSRFQLELANTKDFHIADFVAWNNKDMDMQRHYHAADVVVEWGGVITEGVEPHIAAMHQFQVEVPDALVVTHQPNVARGDWTATIGGIPAMGVRMATVAQWRSGQIVREILFMRELPSEEAPRPTARPSLTLTNPDDEGLRRAAGVYPGWSCAIHGTALGNRTVTFARREKGLIVEQYVFAE</sequence>
<feature type="region of interest" description="Disordered" evidence="1">
    <location>
        <begin position="154"/>
        <end position="173"/>
    </location>
</feature>
<dbReference type="InterPro" id="IPR006311">
    <property type="entry name" value="TAT_signal"/>
</dbReference>
<dbReference type="InterPro" id="IPR032710">
    <property type="entry name" value="NTF2-like_dom_sf"/>
</dbReference>
<evidence type="ECO:0000256" key="2">
    <source>
        <dbReference type="SAM" id="SignalP"/>
    </source>
</evidence>
<name>A0AAU1ZQU3_9ACTN</name>
<dbReference type="PROSITE" id="PS51318">
    <property type="entry name" value="TAT"/>
    <property type="match status" value="1"/>
</dbReference>
<dbReference type="SUPFAM" id="SSF54427">
    <property type="entry name" value="NTF2-like"/>
    <property type="match status" value="1"/>
</dbReference>
<gene>
    <name evidence="3" type="ORF">OHA22_04145</name>
</gene>
<accession>A0AAU1ZQU3</accession>
<proteinExistence type="predicted"/>
<evidence type="ECO:0008006" key="4">
    <source>
        <dbReference type="Google" id="ProtNLM"/>
    </source>
</evidence>
<dbReference type="AlphaFoldDB" id="A0AAU1ZQU3"/>
<protein>
    <recommendedName>
        <fullName evidence="4">SnoaL-like domain-containing protein</fullName>
    </recommendedName>
</protein>
<organism evidence="3">
    <name type="scientific">Streptomyces sp. NBC_00093</name>
    <dbReference type="NCBI Taxonomy" id="2975649"/>
    <lineage>
        <taxon>Bacteria</taxon>
        <taxon>Bacillati</taxon>
        <taxon>Actinomycetota</taxon>
        <taxon>Actinomycetes</taxon>
        <taxon>Kitasatosporales</taxon>
        <taxon>Streptomycetaceae</taxon>
        <taxon>Streptomyces</taxon>
    </lineage>
</organism>
<dbReference type="EMBL" id="CP108222">
    <property type="protein sequence ID" value="WTT14769.1"/>
    <property type="molecule type" value="Genomic_DNA"/>
</dbReference>
<keyword evidence="2" id="KW-0732">Signal</keyword>